<dbReference type="PANTHER" id="PTHR30618:SF15">
    <property type="entry name" value="NICOTINAMIDE RIBOSIDE TRANSPORTER 1-RELATED"/>
    <property type="match status" value="1"/>
</dbReference>
<dbReference type="NCBIfam" id="TIGR00800">
    <property type="entry name" value="ncs1"/>
    <property type="match status" value="1"/>
</dbReference>
<evidence type="ECO:0000256" key="5">
    <source>
        <dbReference type="ARBA" id="ARBA00023136"/>
    </source>
</evidence>
<dbReference type="OrthoDB" id="2018619at2759"/>
<evidence type="ECO:0000256" key="1">
    <source>
        <dbReference type="ARBA" id="ARBA00004141"/>
    </source>
</evidence>
<feature type="transmembrane region" description="Helical" evidence="6">
    <location>
        <begin position="191"/>
        <end position="213"/>
    </location>
</feature>
<feature type="transmembrane region" description="Helical" evidence="6">
    <location>
        <begin position="434"/>
        <end position="455"/>
    </location>
</feature>
<evidence type="ECO:0000313" key="7">
    <source>
        <dbReference type="EMBL" id="ABN64800.2"/>
    </source>
</evidence>
<dbReference type="InterPro" id="IPR045225">
    <property type="entry name" value="Uracil/uridine/allantoin_perm"/>
</dbReference>
<gene>
    <name evidence="7" type="primary">THI7</name>
    <name evidence="7" type="ORF">PICST_29465</name>
</gene>
<keyword evidence="3 6" id="KW-0812">Transmembrane</keyword>
<protein>
    <submittedName>
        <fullName evidence="7">Thiamine Metabolism</fullName>
    </submittedName>
</protein>
<dbReference type="Proteomes" id="UP000002258">
    <property type="component" value="Chromosome 2"/>
</dbReference>
<dbReference type="InParanoid" id="A3LN50"/>
<dbReference type="Gene3D" id="1.10.4160.10">
    <property type="entry name" value="Hydantoin permease"/>
    <property type="match status" value="1"/>
</dbReference>
<evidence type="ECO:0000256" key="4">
    <source>
        <dbReference type="ARBA" id="ARBA00022989"/>
    </source>
</evidence>
<dbReference type="KEGG" id="pic:PICST_29465"/>
<dbReference type="CDD" id="cd11482">
    <property type="entry name" value="SLC-NCS1sbd_NRT1-like"/>
    <property type="match status" value="1"/>
</dbReference>
<feature type="transmembrane region" description="Helical" evidence="6">
    <location>
        <begin position="365"/>
        <end position="383"/>
    </location>
</feature>
<feature type="transmembrane region" description="Helical" evidence="6">
    <location>
        <begin position="389"/>
        <end position="413"/>
    </location>
</feature>
<feature type="transmembrane region" description="Helical" evidence="6">
    <location>
        <begin position="274"/>
        <end position="294"/>
    </location>
</feature>
<dbReference type="OMA" id="AHMVTRD"/>
<feature type="transmembrane region" description="Helical" evidence="6">
    <location>
        <begin position="233"/>
        <end position="253"/>
    </location>
</feature>
<evidence type="ECO:0000256" key="3">
    <source>
        <dbReference type="ARBA" id="ARBA00022692"/>
    </source>
</evidence>
<dbReference type="GeneID" id="4836783"/>
<evidence type="ECO:0000256" key="2">
    <source>
        <dbReference type="ARBA" id="ARBA00008974"/>
    </source>
</evidence>
<evidence type="ECO:0000313" key="8">
    <source>
        <dbReference type="Proteomes" id="UP000002258"/>
    </source>
</evidence>
<dbReference type="InterPro" id="IPR012681">
    <property type="entry name" value="NCS1"/>
</dbReference>
<dbReference type="RefSeq" id="XP_001382829.2">
    <property type="nucleotide sequence ID" value="XM_001382792.1"/>
</dbReference>
<keyword evidence="5 6" id="KW-0472">Membrane</keyword>
<feature type="transmembrane region" description="Helical" evidence="6">
    <location>
        <begin position="168"/>
        <end position="184"/>
    </location>
</feature>
<organism evidence="7 8">
    <name type="scientific">Scheffersomyces stipitis (strain ATCC 58785 / CBS 6054 / NBRC 10063 / NRRL Y-11545)</name>
    <name type="common">Yeast</name>
    <name type="synonym">Pichia stipitis</name>
    <dbReference type="NCBI Taxonomy" id="322104"/>
    <lineage>
        <taxon>Eukaryota</taxon>
        <taxon>Fungi</taxon>
        <taxon>Dikarya</taxon>
        <taxon>Ascomycota</taxon>
        <taxon>Saccharomycotina</taxon>
        <taxon>Pichiomycetes</taxon>
        <taxon>Debaryomycetaceae</taxon>
        <taxon>Scheffersomyces</taxon>
    </lineage>
</organism>
<dbReference type="GO" id="GO:0005886">
    <property type="term" value="C:plasma membrane"/>
    <property type="evidence" value="ECO:0007669"/>
    <property type="project" value="TreeGrafter"/>
</dbReference>
<dbReference type="Pfam" id="PF02133">
    <property type="entry name" value="Transp_cyt_pur"/>
    <property type="match status" value="1"/>
</dbReference>
<reference evidence="7 8" key="1">
    <citation type="journal article" date="2007" name="Nat. Biotechnol.">
        <title>Genome sequence of the lignocellulose-bioconverting and xylose-fermenting yeast Pichia stipitis.</title>
        <authorList>
            <person name="Jeffries T.W."/>
            <person name="Grigoriev I.V."/>
            <person name="Grimwood J."/>
            <person name="Laplaza J.M."/>
            <person name="Aerts A."/>
            <person name="Salamov A."/>
            <person name="Schmutz J."/>
            <person name="Lindquist E."/>
            <person name="Dehal P."/>
            <person name="Shapiro H."/>
            <person name="Jin Y.S."/>
            <person name="Passoth V."/>
            <person name="Richardson P.M."/>
        </authorList>
    </citation>
    <scope>NUCLEOTIDE SEQUENCE [LARGE SCALE GENOMIC DNA]</scope>
    <source>
        <strain evidence="8">ATCC 58785 / CBS 6054 / NBRC 10063 / NRRL Y-11545</strain>
    </source>
</reference>
<evidence type="ECO:0000256" key="6">
    <source>
        <dbReference type="SAM" id="Phobius"/>
    </source>
</evidence>
<comment type="similarity">
    <text evidence="2">Belongs to the purine-cytosine permease (2.A.39) family.</text>
</comment>
<sequence>MSFLQKLEVKPKDGGQEVDNLQNHDLIPMTPSRRLWNYASYFSFWTVSECSISTWSSGASLLSLGLNVKESIGVIIVGNTIISTLSVLNGGPGYYFHVGYTVCQRLVFGIRGSYFGVAIRTILSIVWYGSQAWLGGQCLGIIFSSWSYSYLHMENTLPLSVHLTTRDLISFLLFQLISIPMLLIRPEKLSMFLHVSSVAVFVAMISVFAWSIGHNGGAGPLLNAQSNFSSKSAHAWAWIYGITSWYGSLSSGITNMSDFTRYSKRKSSCVPGTFGAIMTFGTVMPLFGLLSASATSEIYGQALWMPHMIVEQWIIADYSSRSRVAAFFASLCFLSSQLALNLLSNGIAGGMDMSGLCPKYINIKRGAVLTSLLSWVVQPWLFYNTSSRFVVVMSSFSVFMSPIIAIIMSEFWIIRKRKLKLSDLYSNEVDSIYWYWNGFNLKSFFIFIVVATPGLPGLIHMANPNISINQGILHYYYGNCIFGFCIAFFLNIALNYIFPSKAIHALDSVDYFHTFTNEECLKMGITPAENESDRQSNQSKDVELIQEINVEKNSV</sequence>
<accession>A3LN50</accession>
<dbReference type="eggNOG" id="KOG2466">
    <property type="taxonomic scope" value="Eukaryota"/>
</dbReference>
<comment type="subcellular location">
    <subcellularLocation>
        <location evidence="1">Membrane</location>
        <topology evidence="1">Multi-pass membrane protein</topology>
    </subcellularLocation>
</comment>
<dbReference type="STRING" id="322104.A3LN50"/>
<dbReference type="HOGENOM" id="CLU_021555_3_0_1"/>
<proteinExistence type="inferred from homology"/>
<keyword evidence="4 6" id="KW-1133">Transmembrane helix</keyword>
<dbReference type="PANTHER" id="PTHR30618">
    <property type="entry name" value="NCS1 FAMILY PURINE/PYRIMIDINE TRANSPORTER"/>
    <property type="match status" value="1"/>
</dbReference>
<dbReference type="InterPro" id="IPR001248">
    <property type="entry name" value="Pur-cyt_permease"/>
</dbReference>
<feature type="transmembrane region" description="Helical" evidence="6">
    <location>
        <begin position="324"/>
        <end position="344"/>
    </location>
</feature>
<dbReference type="EMBL" id="CP000496">
    <property type="protein sequence ID" value="ABN64800.2"/>
    <property type="molecule type" value="Genomic_DNA"/>
</dbReference>
<name>A3LN50_PICST</name>
<feature type="transmembrane region" description="Helical" evidence="6">
    <location>
        <begin position="475"/>
        <end position="498"/>
    </location>
</feature>
<dbReference type="GO" id="GO:0015205">
    <property type="term" value="F:nucleobase transmembrane transporter activity"/>
    <property type="evidence" value="ECO:0007669"/>
    <property type="project" value="TreeGrafter"/>
</dbReference>
<keyword evidence="8" id="KW-1185">Reference proteome</keyword>
<dbReference type="FunCoup" id="A3LN50">
    <property type="interactions" value="64"/>
</dbReference>
<dbReference type="AlphaFoldDB" id="A3LN50"/>